<accession>A0A372JQI2</accession>
<protein>
    <recommendedName>
        <fullName evidence="1">Peptidase S9 prolyl oligopeptidase catalytic domain-containing protein</fullName>
    </recommendedName>
</protein>
<proteinExistence type="predicted"/>
<keyword evidence="3" id="KW-1185">Reference proteome</keyword>
<evidence type="ECO:0000259" key="1">
    <source>
        <dbReference type="Pfam" id="PF00326"/>
    </source>
</evidence>
<organism evidence="2 3">
    <name type="scientific">Actinomadura logoneensis</name>
    <dbReference type="NCBI Taxonomy" id="2293572"/>
    <lineage>
        <taxon>Bacteria</taxon>
        <taxon>Bacillati</taxon>
        <taxon>Actinomycetota</taxon>
        <taxon>Actinomycetes</taxon>
        <taxon>Streptosporangiales</taxon>
        <taxon>Thermomonosporaceae</taxon>
        <taxon>Actinomadura</taxon>
    </lineage>
</organism>
<evidence type="ECO:0000313" key="2">
    <source>
        <dbReference type="EMBL" id="RFU42230.1"/>
    </source>
</evidence>
<dbReference type="AlphaFoldDB" id="A0A372JQI2"/>
<sequence length="398" mass="42800">MTAAKPSKSARRRLSPGRLVLSGLAALLLLAFAASLSIGWYFSGVATQVEHGRTYDLRVRAVTGDTVTLPRTKATLRRGVFGLEWAENGRKGAGRAIIGEVVRSETIAGVGTGTVVRKVLSVPSGKLVPQLEAAIDHWVYGGDPKKAVGLDYRNVTYPSQLGAMPAWSVPGRTNNSPWVIAVHGHNADRAESFRAMRTVHDAGLPMLSIAYRNDENAPSAANGRNLLGSKEWNDVASAIAYARSQGATGVVLYGWSMGGSMVMSALRHTPDASFVRGVVLDSPVLDWTATLHKQGASRGLPTFETDVAIKMMEWRYGADIGAMDMRPFARHLKTPVLLFTAEQDDTVDNRPSYEFARKAPAGLVTHISEATADHTEAWNVDSAAYERALATFLGKVGS</sequence>
<gene>
    <name evidence="2" type="ORF">DZF91_07730</name>
</gene>
<dbReference type="Gene3D" id="3.40.50.1820">
    <property type="entry name" value="alpha/beta hydrolase"/>
    <property type="match status" value="1"/>
</dbReference>
<dbReference type="Proteomes" id="UP000261811">
    <property type="component" value="Unassembled WGS sequence"/>
</dbReference>
<dbReference type="PANTHER" id="PTHR43358">
    <property type="entry name" value="ALPHA/BETA-HYDROLASE"/>
    <property type="match status" value="1"/>
</dbReference>
<name>A0A372JQI2_9ACTN</name>
<comment type="caution">
    <text evidence="2">The sequence shown here is derived from an EMBL/GenBank/DDBJ whole genome shotgun (WGS) entry which is preliminary data.</text>
</comment>
<dbReference type="InterPro" id="IPR001375">
    <property type="entry name" value="Peptidase_S9_cat"/>
</dbReference>
<dbReference type="GO" id="GO:0008236">
    <property type="term" value="F:serine-type peptidase activity"/>
    <property type="evidence" value="ECO:0007669"/>
    <property type="project" value="InterPro"/>
</dbReference>
<dbReference type="EMBL" id="QURH01000146">
    <property type="protein sequence ID" value="RFU42230.1"/>
    <property type="molecule type" value="Genomic_DNA"/>
</dbReference>
<dbReference type="InterPro" id="IPR029058">
    <property type="entry name" value="AB_hydrolase_fold"/>
</dbReference>
<evidence type="ECO:0000313" key="3">
    <source>
        <dbReference type="Proteomes" id="UP000261811"/>
    </source>
</evidence>
<dbReference type="InterPro" id="IPR052920">
    <property type="entry name" value="DNA-binding_regulatory"/>
</dbReference>
<dbReference type="Pfam" id="PF00326">
    <property type="entry name" value="Peptidase_S9"/>
    <property type="match status" value="1"/>
</dbReference>
<feature type="domain" description="Peptidase S9 prolyl oligopeptidase catalytic" evidence="1">
    <location>
        <begin position="222"/>
        <end position="358"/>
    </location>
</feature>
<reference evidence="2 3" key="1">
    <citation type="submission" date="2018-08" db="EMBL/GenBank/DDBJ databases">
        <title>Actinomadura jelena sp. nov., a novel Actinomycete isolated from soil in Chad.</title>
        <authorList>
            <person name="Shi L."/>
        </authorList>
    </citation>
    <scope>NUCLEOTIDE SEQUENCE [LARGE SCALE GENOMIC DNA]</scope>
    <source>
        <strain evidence="2 3">NEAU-G17</strain>
    </source>
</reference>
<dbReference type="PANTHER" id="PTHR43358:SF4">
    <property type="entry name" value="ALPHA_BETA HYDROLASE FOLD-1 DOMAIN-CONTAINING PROTEIN"/>
    <property type="match status" value="1"/>
</dbReference>
<dbReference type="SUPFAM" id="SSF53474">
    <property type="entry name" value="alpha/beta-Hydrolases"/>
    <property type="match status" value="1"/>
</dbReference>
<dbReference type="GO" id="GO:0006508">
    <property type="term" value="P:proteolysis"/>
    <property type="evidence" value="ECO:0007669"/>
    <property type="project" value="InterPro"/>
</dbReference>